<dbReference type="eggNOG" id="COG0739">
    <property type="taxonomic scope" value="Bacteria"/>
</dbReference>
<evidence type="ECO:0000256" key="1">
    <source>
        <dbReference type="ARBA" id="ARBA00022729"/>
    </source>
</evidence>
<dbReference type="EMBL" id="MAPZ01000019">
    <property type="protein sequence ID" value="OBY10832.1"/>
    <property type="molecule type" value="Genomic_DNA"/>
</dbReference>
<protein>
    <recommendedName>
        <fullName evidence="3">M23ase beta-sheet core domain-containing protein</fullName>
    </recommendedName>
</protein>
<keyword evidence="2" id="KW-0472">Membrane</keyword>
<dbReference type="SUPFAM" id="SSF51261">
    <property type="entry name" value="Duplicated hybrid motif"/>
    <property type="match status" value="1"/>
</dbReference>
<dbReference type="PANTHER" id="PTHR21666">
    <property type="entry name" value="PEPTIDASE-RELATED"/>
    <property type="match status" value="1"/>
</dbReference>
<keyword evidence="2" id="KW-1133">Transmembrane helix</keyword>
<accession>A0A173Y2W2</accession>
<dbReference type="GO" id="GO:0004222">
    <property type="term" value="F:metalloendopeptidase activity"/>
    <property type="evidence" value="ECO:0007669"/>
    <property type="project" value="TreeGrafter"/>
</dbReference>
<feature type="domain" description="M23ase beta-sheet core" evidence="3">
    <location>
        <begin position="153"/>
        <end position="244"/>
    </location>
</feature>
<organism evidence="4 5">
    <name type="scientific">Clostridium paraputrificum</name>
    <dbReference type="NCBI Taxonomy" id="29363"/>
    <lineage>
        <taxon>Bacteria</taxon>
        <taxon>Bacillati</taxon>
        <taxon>Bacillota</taxon>
        <taxon>Clostridia</taxon>
        <taxon>Eubacteriales</taxon>
        <taxon>Clostridiaceae</taxon>
        <taxon>Clostridium</taxon>
    </lineage>
</organism>
<dbReference type="Gene3D" id="2.70.70.10">
    <property type="entry name" value="Glucose Permease (Domain IIA)"/>
    <property type="match status" value="1"/>
</dbReference>
<dbReference type="InterPro" id="IPR016047">
    <property type="entry name" value="M23ase_b-sheet_dom"/>
</dbReference>
<comment type="caution">
    <text evidence="4">The sequence shown here is derived from an EMBL/GenBank/DDBJ whole genome shotgun (WGS) entry which is preliminary data.</text>
</comment>
<dbReference type="InterPro" id="IPR050570">
    <property type="entry name" value="Cell_wall_metabolism_enzyme"/>
</dbReference>
<sequence>MGEYKSQYEKYYKNLRNKVPGKTPKPASSYDYLGRGKSSNNRIENRFVKKFIFQLAGALILLMIFMGIRVIPIEGAKEAYIVTREALDKNFDVEEAVMAMNIPGVEDYKENILDYIDNFKSFVTGDKTLKEDIKDNYVIPVVGTVSHLSGENVGIIIQTDSEMDVIASFDGKIREIKEDGDEKHIIVDHGNGIETYYGLISTVDVKEGDKVEKGQLIGKTGVLDSEGTKGIVYKISYMGVEKDPVEMMDFSSLKSV</sequence>
<dbReference type="OrthoDB" id="2083169at2"/>
<keyword evidence="1" id="KW-0732">Signal</keyword>
<dbReference type="PANTHER" id="PTHR21666:SF289">
    <property type="entry name" value="L-ALA--D-GLU ENDOPEPTIDASE"/>
    <property type="match status" value="1"/>
</dbReference>
<reference evidence="4 5" key="1">
    <citation type="submission" date="2016-06" db="EMBL/GenBank/DDBJ databases">
        <authorList>
            <person name="Kjaerup R.B."/>
            <person name="Dalgaard T.S."/>
            <person name="Juul-Madsen H.R."/>
        </authorList>
    </citation>
    <scope>NUCLEOTIDE SEQUENCE [LARGE SCALE GENOMIC DNA]</scope>
    <source>
        <strain evidence="4 5">373-A1</strain>
    </source>
</reference>
<dbReference type="RefSeq" id="WP_027096917.1">
    <property type="nucleotide sequence ID" value="NZ_CABJAZ010000001.1"/>
</dbReference>
<evidence type="ECO:0000256" key="2">
    <source>
        <dbReference type="SAM" id="Phobius"/>
    </source>
</evidence>
<dbReference type="GeneID" id="42774753"/>
<keyword evidence="2" id="KW-0812">Transmembrane</keyword>
<feature type="transmembrane region" description="Helical" evidence="2">
    <location>
        <begin position="51"/>
        <end position="71"/>
    </location>
</feature>
<evidence type="ECO:0000313" key="4">
    <source>
        <dbReference type="EMBL" id="OBY10832.1"/>
    </source>
</evidence>
<keyword evidence="5" id="KW-1185">Reference proteome</keyword>
<dbReference type="Proteomes" id="UP000092714">
    <property type="component" value="Unassembled WGS sequence"/>
</dbReference>
<dbReference type="CDD" id="cd12797">
    <property type="entry name" value="M23_peptidase"/>
    <property type="match status" value="1"/>
</dbReference>
<name>A0A173Y2W2_9CLOT</name>
<gene>
    <name evidence="4" type="ORF">CP373A1_10030</name>
</gene>
<dbReference type="Pfam" id="PF01551">
    <property type="entry name" value="Peptidase_M23"/>
    <property type="match status" value="1"/>
</dbReference>
<dbReference type="AlphaFoldDB" id="A0A173Y2W2"/>
<evidence type="ECO:0000313" key="5">
    <source>
        <dbReference type="Proteomes" id="UP000092714"/>
    </source>
</evidence>
<evidence type="ECO:0000259" key="3">
    <source>
        <dbReference type="Pfam" id="PF01551"/>
    </source>
</evidence>
<dbReference type="InterPro" id="IPR011055">
    <property type="entry name" value="Dup_hybrid_motif"/>
</dbReference>
<proteinExistence type="predicted"/>